<dbReference type="AlphaFoldDB" id="W8BHF8"/>
<organism evidence="2">
    <name type="scientific">Ceratitis capitata</name>
    <name type="common">Mediterranean fruit fly</name>
    <name type="synonym">Tephritis capitata</name>
    <dbReference type="NCBI Taxonomy" id="7213"/>
    <lineage>
        <taxon>Eukaryota</taxon>
        <taxon>Metazoa</taxon>
        <taxon>Ecdysozoa</taxon>
        <taxon>Arthropoda</taxon>
        <taxon>Hexapoda</taxon>
        <taxon>Insecta</taxon>
        <taxon>Pterygota</taxon>
        <taxon>Neoptera</taxon>
        <taxon>Endopterygota</taxon>
        <taxon>Diptera</taxon>
        <taxon>Brachycera</taxon>
        <taxon>Muscomorpha</taxon>
        <taxon>Tephritoidea</taxon>
        <taxon>Tephritidae</taxon>
        <taxon>Ceratitis</taxon>
        <taxon>Ceratitis</taxon>
    </lineage>
</organism>
<reference evidence="2" key="1">
    <citation type="submission" date="2013-07" db="EMBL/GenBank/DDBJ databases">
        <authorList>
            <person name="Geib S."/>
        </authorList>
    </citation>
    <scope>NUCLEOTIDE SEQUENCE</scope>
</reference>
<dbReference type="InterPro" id="IPR035979">
    <property type="entry name" value="RBD_domain_sf"/>
</dbReference>
<dbReference type="SUPFAM" id="SSF54928">
    <property type="entry name" value="RNA-binding domain, RBD"/>
    <property type="match status" value="1"/>
</dbReference>
<sequence>MHQTQMTTMTQHHQQATALHPTTAMHMSAAAAAAAAAAAGLPPGAAATGPPGQAAASAHTAHHHFLSSPALASPVGSSNNPTHPSNPPLAANAPCSTLFVANLGQFVSEHELKEVFSRGAGMESRHDLLNKKAERDMQHHQFLMTTPT</sequence>
<accession>W8BHF8</accession>
<dbReference type="GO" id="GO:0003676">
    <property type="term" value="F:nucleic acid binding"/>
    <property type="evidence" value="ECO:0007669"/>
    <property type="project" value="InterPro"/>
</dbReference>
<feature type="region of interest" description="Disordered" evidence="1">
    <location>
        <begin position="41"/>
        <end position="89"/>
    </location>
</feature>
<dbReference type="InterPro" id="IPR012677">
    <property type="entry name" value="Nucleotide-bd_a/b_plait_sf"/>
</dbReference>
<proteinExistence type="evidence at transcript level"/>
<evidence type="ECO:0000313" key="2">
    <source>
        <dbReference type="EMBL" id="JAB96423.1"/>
    </source>
</evidence>
<dbReference type="Gene3D" id="3.30.70.330">
    <property type="match status" value="1"/>
</dbReference>
<dbReference type="EMBL" id="GAMC01010132">
    <property type="protein sequence ID" value="JAB96423.1"/>
    <property type="molecule type" value="mRNA"/>
</dbReference>
<reference evidence="2" key="2">
    <citation type="journal article" date="2014" name="BMC Genomics">
        <title>A genomic perspective to assessing quality of mass-reared SIT flies used in Mediterranean fruit fly (Ceratitis capitata) eradication in California.</title>
        <authorList>
            <person name="Calla B."/>
            <person name="Hall B."/>
            <person name="Hou S."/>
            <person name="Geib S.M."/>
        </authorList>
    </citation>
    <scope>NUCLEOTIDE SEQUENCE</scope>
</reference>
<gene>
    <name evidence="2" type="primary">CPO</name>
</gene>
<dbReference type="OrthoDB" id="10059102at2759"/>
<feature type="compositionally biased region" description="Low complexity" evidence="1">
    <location>
        <begin position="41"/>
        <end position="59"/>
    </location>
</feature>
<name>W8BHF8_CERCA</name>
<evidence type="ECO:0000256" key="1">
    <source>
        <dbReference type="SAM" id="MobiDB-lite"/>
    </source>
</evidence>
<protein>
    <submittedName>
        <fullName evidence="2">Protein couch potato</fullName>
    </submittedName>
</protein>